<accession>A0AA37TLD8</accession>
<dbReference type="AlphaFoldDB" id="A0AA37TLD8"/>
<evidence type="ECO:0000256" key="1">
    <source>
        <dbReference type="SAM" id="MobiDB-lite"/>
    </source>
</evidence>
<comment type="caution">
    <text evidence="2">The sequence shown here is derived from an EMBL/GenBank/DDBJ whole genome shotgun (WGS) entry which is preliminary data.</text>
</comment>
<dbReference type="EMBL" id="BSPL01000013">
    <property type="protein sequence ID" value="GLS70188.1"/>
    <property type="molecule type" value="Genomic_DNA"/>
</dbReference>
<name>A0AA37TLD8_9HYPH</name>
<evidence type="ECO:0000313" key="2">
    <source>
        <dbReference type="EMBL" id="GLS70188.1"/>
    </source>
</evidence>
<gene>
    <name evidence="2" type="ORF">GCM10007890_22010</name>
</gene>
<protein>
    <submittedName>
        <fullName evidence="2">Uncharacterized protein</fullName>
    </submittedName>
</protein>
<feature type="region of interest" description="Disordered" evidence="1">
    <location>
        <begin position="1"/>
        <end position="23"/>
    </location>
</feature>
<proteinExistence type="predicted"/>
<evidence type="ECO:0000313" key="3">
    <source>
        <dbReference type="Proteomes" id="UP001157440"/>
    </source>
</evidence>
<reference evidence="3" key="1">
    <citation type="journal article" date="2019" name="Int. J. Syst. Evol. Microbiol.">
        <title>The Global Catalogue of Microorganisms (GCM) 10K type strain sequencing project: providing services to taxonomists for standard genome sequencing and annotation.</title>
        <authorList>
            <consortium name="The Broad Institute Genomics Platform"/>
            <consortium name="The Broad Institute Genome Sequencing Center for Infectious Disease"/>
            <person name="Wu L."/>
            <person name="Ma J."/>
        </authorList>
    </citation>
    <scope>NUCLEOTIDE SEQUENCE [LARGE SCALE GENOMIC DNA]</scope>
    <source>
        <strain evidence="3">NBRC 103632</strain>
    </source>
</reference>
<sequence length="64" mass="7059">MSETGKNKGGRPRVDATPITVRVPPVQLDTLDAWIADQPEPKPSRPEAIREALTEHLKAKGYPK</sequence>
<dbReference type="Proteomes" id="UP001157440">
    <property type="component" value="Unassembled WGS sequence"/>
</dbReference>
<organism evidence="2 3">
    <name type="scientific">Methylobacterium tardum</name>
    <dbReference type="NCBI Taxonomy" id="374432"/>
    <lineage>
        <taxon>Bacteria</taxon>
        <taxon>Pseudomonadati</taxon>
        <taxon>Pseudomonadota</taxon>
        <taxon>Alphaproteobacteria</taxon>
        <taxon>Hyphomicrobiales</taxon>
        <taxon>Methylobacteriaceae</taxon>
        <taxon>Methylobacterium</taxon>
    </lineage>
</organism>
<keyword evidence="3" id="KW-1185">Reference proteome</keyword>